<keyword evidence="2" id="KW-1185">Reference proteome</keyword>
<protein>
    <submittedName>
        <fullName evidence="1">Uncharacterized protein</fullName>
    </submittedName>
</protein>
<dbReference type="AlphaFoldDB" id="A0A392Q5F9"/>
<dbReference type="EMBL" id="LXQA010114416">
    <property type="protein sequence ID" value="MCI19354.1"/>
    <property type="molecule type" value="Genomic_DNA"/>
</dbReference>
<proteinExistence type="predicted"/>
<organism evidence="1 2">
    <name type="scientific">Trifolium medium</name>
    <dbReference type="NCBI Taxonomy" id="97028"/>
    <lineage>
        <taxon>Eukaryota</taxon>
        <taxon>Viridiplantae</taxon>
        <taxon>Streptophyta</taxon>
        <taxon>Embryophyta</taxon>
        <taxon>Tracheophyta</taxon>
        <taxon>Spermatophyta</taxon>
        <taxon>Magnoliopsida</taxon>
        <taxon>eudicotyledons</taxon>
        <taxon>Gunneridae</taxon>
        <taxon>Pentapetalae</taxon>
        <taxon>rosids</taxon>
        <taxon>fabids</taxon>
        <taxon>Fabales</taxon>
        <taxon>Fabaceae</taxon>
        <taxon>Papilionoideae</taxon>
        <taxon>50 kb inversion clade</taxon>
        <taxon>NPAAA clade</taxon>
        <taxon>Hologalegina</taxon>
        <taxon>IRL clade</taxon>
        <taxon>Trifolieae</taxon>
        <taxon>Trifolium</taxon>
    </lineage>
</organism>
<evidence type="ECO:0000313" key="2">
    <source>
        <dbReference type="Proteomes" id="UP000265520"/>
    </source>
</evidence>
<accession>A0A392Q5F9</accession>
<name>A0A392Q5F9_9FABA</name>
<dbReference type="Proteomes" id="UP000265520">
    <property type="component" value="Unassembled WGS sequence"/>
</dbReference>
<reference evidence="1 2" key="1">
    <citation type="journal article" date="2018" name="Front. Plant Sci.">
        <title>Red Clover (Trifolium pratense) and Zigzag Clover (T. medium) - A Picture of Genomic Similarities and Differences.</title>
        <authorList>
            <person name="Dluhosova J."/>
            <person name="Istvanek J."/>
            <person name="Nedelnik J."/>
            <person name="Repkova J."/>
        </authorList>
    </citation>
    <scope>NUCLEOTIDE SEQUENCE [LARGE SCALE GENOMIC DNA]</scope>
    <source>
        <strain evidence="2">cv. 10/8</strain>
        <tissue evidence="1">Leaf</tissue>
    </source>
</reference>
<feature type="non-terminal residue" evidence="1">
    <location>
        <position position="1"/>
    </location>
</feature>
<evidence type="ECO:0000313" key="1">
    <source>
        <dbReference type="EMBL" id="MCI19354.1"/>
    </source>
</evidence>
<comment type="caution">
    <text evidence="1">The sequence shown here is derived from an EMBL/GenBank/DDBJ whole genome shotgun (WGS) entry which is preliminary data.</text>
</comment>
<sequence length="33" mass="3504">VILDMIDALKDPFGSYVPKCLDFGSCIPKCSGA</sequence>